<dbReference type="OrthoDB" id="185373at2759"/>
<dbReference type="EMBL" id="VXIT01000025">
    <property type="protein sequence ID" value="KAA6406575.1"/>
    <property type="molecule type" value="Genomic_DNA"/>
</dbReference>
<dbReference type="AlphaFoldDB" id="A0A5M8PBG5"/>
<feature type="region of interest" description="Disordered" evidence="6">
    <location>
        <begin position="277"/>
        <end position="312"/>
    </location>
</feature>
<feature type="compositionally biased region" description="Polar residues" evidence="6">
    <location>
        <begin position="57"/>
        <end position="68"/>
    </location>
</feature>
<evidence type="ECO:0000256" key="6">
    <source>
        <dbReference type="SAM" id="MobiDB-lite"/>
    </source>
</evidence>
<evidence type="ECO:0000256" key="5">
    <source>
        <dbReference type="PROSITE-ProRule" id="PRU00708"/>
    </source>
</evidence>
<keyword evidence="2" id="KW-0677">Repeat</keyword>
<dbReference type="NCBIfam" id="TIGR00756">
    <property type="entry name" value="PPR"/>
    <property type="match status" value="2"/>
</dbReference>
<comment type="subunit">
    <text evidence="4">Binds to mitochondrial small subunit 15S rRNA.</text>
</comment>
<dbReference type="InterPro" id="IPR011990">
    <property type="entry name" value="TPR-like_helical_dom_sf"/>
</dbReference>
<protein>
    <recommendedName>
        <fullName evidence="9">Pentatricopeptide repeat</fullName>
    </recommendedName>
</protein>
<dbReference type="PANTHER" id="PTHR47447">
    <property type="entry name" value="OS03G0856100 PROTEIN"/>
    <property type="match status" value="1"/>
</dbReference>
<evidence type="ECO:0000313" key="7">
    <source>
        <dbReference type="EMBL" id="KAA6406575.1"/>
    </source>
</evidence>
<accession>A0A5M8PBG5</accession>
<dbReference type="PROSITE" id="PS51375">
    <property type="entry name" value="PPR"/>
    <property type="match status" value="3"/>
</dbReference>
<feature type="region of interest" description="Disordered" evidence="6">
    <location>
        <begin position="413"/>
        <end position="436"/>
    </location>
</feature>
<proteinExistence type="inferred from homology"/>
<dbReference type="Proteomes" id="UP000324767">
    <property type="component" value="Unassembled WGS sequence"/>
</dbReference>
<evidence type="ECO:0000256" key="4">
    <source>
        <dbReference type="ARBA" id="ARBA00044511"/>
    </source>
</evidence>
<dbReference type="Gene3D" id="1.25.40.10">
    <property type="entry name" value="Tetratricopeptide repeat domain"/>
    <property type="match status" value="3"/>
</dbReference>
<reference evidence="7 8" key="1">
    <citation type="submission" date="2019-09" db="EMBL/GenBank/DDBJ databases">
        <title>The hologenome of the rock-dwelling lichen Lasallia pustulata.</title>
        <authorList>
            <person name="Greshake Tzovaras B."/>
            <person name="Segers F."/>
            <person name="Bicker A."/>
            <person name="Dal Grande F."/>
            <person name="Otte J."/>
            <person name="Hankeln T."/>
            <person name="Schmitt I."/>
            <person name="Ebersberger I."/>
        </authorList>
    </citation>
    <scope>NUCLEOTIDE SEQUENCE [LARGE SCALE GENOMIC DNA]</scope>
    <source>
        <strain evidence="7">A1-1</strain>
    </source>
</reference>
<feature type="compositionally biased region" description="Polar residues" evidence="6">
    <location>
        <begin position="32"/>
        <end position="47"/>
    </location>
</feature>
<dbReference type="Pfam" id="PF13041">
    <property type="entry name" value="PPR_2"/>
    <property type="match status" value="1"/>
</dbReference>
<sequence length="922" mass="103959">MYSSYVCHNCLRRLAVRAHPRRARVDLRRASFISQNRNGHNGNTDAAETTPAAGRGSASQYTPDSSSLRARAEPGTAEGFLENLFSSAQYQSPASPGKAWYIQSISPKSPEDPTSGHMRLDPMEGKSLEAQWAAFVQAHSTKGFLSSRSKRDRAHELHLLRSLTLRHRSLLLGKADDQFKQLPTPIEAIRIYLRANIMDDLRWETVLWTLLVAVVKLRTGTWRTGPEAKPVYSPHFSRTLLNDTLEVWKLLKENSAAEPSDFPHAMFQDTSLDAVSASPDCLNESHTSPGDESGSRSATATPELAAARNSSQYDPPDGFLSFLPRLQQSQHKNHIFAAAVMTLDQLCPETEEETHAPQAAYEKEFVQLMESLVTVKPLRFDEAEWWLTTEEVPPIIIQRLRMSWESLPQRAMAPSSLAQGPNASADSEPHITRKKGRWHAGSRVKYSFLFKAIKSADVNGIDIMWQTMEANFSVGKIEDQFFGLFLEAYMSLQRPIQATHVWNRMIELGQEPSQSHWLAMFRGCQRAREYTAMEDVWQRMNASGLRPGLRCWIIRIQGLVLSGLWQQALKALDELSKVWGSAASPVTGAETRPDHDANDQLAQLGGEKRDLLVPSIVPVNAAITSLLTIERGDIVPTFIKWAESHKIAPDTVTFNIMLRRAVRNNRSDAARNVLLHMESFKCQPDIHTFTIILNGLFRNSGSAFRSEDSDAQVAAVDDIFRQMKDAGIEPSLHTYSSMLDGLMGGTQWEVGKPINLPAARAVLDHMARKKFTPSPHIYTILISHYFNLDPPDLARIDALWNRMQLDGSPRDHIFYDRMIEGYARLGEVERMLAFLRRMPTEGMVPGWVALHAALMTLVRAKEWDMVRDLVRDVGGRDGVFWNASRYSTGKGDFWDLVDYVRRRGIEMPVFEEDERSVFNGPR</sequence>
<evidence type="ECO:0000256" key="2">
    <source>
        <dbReference type="ARBA" id="ARBA00022737"/>
    </source>
</evidence>
<organism evidence="7 8">
    <name type="scientific">Lasallia pustulata</name>
    <dbReference type="NCBI Taxonomy" id="136370"/>
    <lineage>
        <taxon>Eukaryota</taxon>
        <taxon>Fungi</taxon>
        <taxon>Dikarya</taxon>
        <taxon>Ascomycota</taxon>
        <taxon>Pezizomycotina</taxon>
        <taxon>Lecanoromycetes</taxon>
        <taxon>OSLEUM clade</taxon>
        <taxon>Umbilicariomycetidae</taxon>
        <taxon>Umbilicariales</taxon>
        <taxon>Umbilicariaceae</taxon>
        <taxon>Lasallia</taxon>
    </lineage>
</organism>
<feature type="compositionally biased region" description="Polar residues" evidence="6">
    <location>
        <begin position="284"/>
        <end position="300"/>
    </location>
</feature>
<feature type="repeat" description="PPR" evidence="5">
    <location>
        <begin position="513"/>
        <end position="547"/>
    </location>
</feature>
<evidence type="ECO:0008006" key="9">
    <source>
        <dbReference type="Google" id="ProtNLM"/>
    </source>
</evidence>
<feature type="repeat" description="PPR" evidence="5">
    <location>
        <begin position="811"/>
        <end position="845"/>
    </location>
</feature>
<gene>
    <name evidence="7" type="ORF">FRX48_09630</name>
</gene>
<comment type="function">
    <text evidence="3">Regulates mitochondrial small subunit maturation by controlling 15S rRNA 5'-end processing. Localizes to the 5' precursor of the 15S rRNA in a position that is subsequently occupied by mS47 in the mature yeast mtSSU. Uses structure and sequence-specific RNA recognition, binding to a single-stranded region of the precursor and specifically recognizing bases -6 to -1. The exchange of Ccm1 for mS47 is coupled to the irreversible removal of precursor rRNA that is accompanied by conformational changes of the mitoribosomal proteins uS5m and mS26. These conformational changes signal completion of 5'-end rRNA processing through protection of the mature 5'-end of the 15S rRNA and stabilization of mS47. The removal of the 5' precursor together with the dissociation of Ccm1 may be catalyzed by the 5'-3' exoribonuclease Pet127. Involved in the specific removal of group I introns in mitochondrial encoded transcripts.</text>
</comment>
<feature type="region of interest" description="Disordered" evidence="6">
    <location>
        <begin position="29"/>
        <end position="72"/>
    </location>
</feature>
<feature type="repeat" description="PPR" evidence="5">
    <location>
        <begin position="650"/>
        <end position="684"/>
    </location>
</feature>
<feature type="compositionally biased region" description="Polar residues" evidence="6">
    <location>
        <begin position="416"/>
        <end position="425"/>
    </location>
</feature>
<comment type="caution">
    <text evidence="7">The sequence shown here is derived from an EMBL/GenBank/DDBJ whole genome shotgun (WGS) entry which is preliminary data.</text>
</comment>
<dbReference type="Pfam" id="PF01535">
    <property type="entry name" value="PPR"/>
    <property type="match status" value="1"/>
</dbReference>
<dbReference type="InterPro" id="IPR002885">
    <property type="entry name" value="PPR_rpt"/>
</dbReference>
<dbReference type="PANTHER" id="PTHR47447:SF24">
    <property type="entry name" value="PENTATRICOPEPTIDE REPEAT-CONTAINING PROTEIN"/>
    <property type="match status" value="1"/>
</dbReference>
<evidence type="ECO:0000256" key="1">
    <source>
        <dbReference type="ARBA" id="ARBA00006192"/>
    </source>
</evidence>
<name>A0A5M8PBG5_9LECA</name>
<evidence type="ECO:0000313" key="8">
    <source>
        <dbReference type="Proteomes" id="UP000324767"/>
    </source>
</evidence>
<evidence type="ECO:0000256" key="3">
    <source>
        <dbReference type="ARBA" id="ARBA00044493"/>
    </source>
</evidence>
<comment type="similarity">
    <text evidence="1">Belongs to the CCM1 family.</text>
</comment>